<comment type="caution">
    <text evidence="3">The sequence shown here is derived from an EMBL/GenBank/DDBJ whole genome shotgun (WGS) entry which is preliminary data.</text>
</comment>
<evidence type="ECO:0000256" key="2">
    <source>
        <dbReference type="SAM" id="Phobius"/>
    </source>
</evidence>
<keyword evidence="2" id="KW-1133">Transmembrane helix</keyword>
<feature type="region of interest" description="Disordered" evidence="1">
    <location>
        <begin position="1"/>
        <end position="29"/>
    </location>
</feature>
<keyword evidence="2" id="KW-0472">Membrane</keyword>
<dbReference type="EMBL" id="JAJVCZ030000001">
    <property type="protein sequence ID" value="KAL0264907.1"/>
    <property type="molecule type" value="Genomic_DNA"/>
</dbReference>
<accession>A0ABR3CVJ7</accession>
<dbReference type="Proteomes" id="UP001430584">
    <property type="component" value="Unassembled WGS sequence"/>
</dbReference>
<feature type="compositionally biased region" description="Polar residues" evidence="1">
    <location>
        <begin position="1"/>
        <end position="12"/>
    </location>
</feature>
<evidence type="ECO:0000313" key="4">
    <source>
        <dbReference type="Proteomes" id="UP001430584"/>
    </source>
</evidence>
<evidence type="ECO:0000313" key="3">
    <source>
        <dbReference type="EMBL" id="KAL0264907.1"/>
    </source>
</evidence>
<organism evidence="3 4">
    <name type="scientific">Diplodia seriata</name>
    <dbReference type="NCBI Taxonomy" id="420778"/>
    <lineage>
        <taxon>Eukaryota</taxon>
        <taxon>Fungi</taxon>
        <taxon>Dikarya</taxon>
        <taxon>Ascomycota</taxon>
        <taxon>Pezizomycotina</taxon>
        <taxon>Dothideomycetes</taxon>
        <taxon>Dothideomycetes incertae sedis</taxon>
        <taxon>Botryosphaeriales</taxon>
        <taxon>Botryosphaeriaceae</taxon>
        <taxon>Diplodia</taxon>
    </lineage>
</organism>
<gene>
    <name evidence="3" type="ORF">SLS55_000861</name>
</gene>
<sequence length="168" mass="18804">MGKHSNFLSKTLKTIPYPKKGSDRRLGKDNKLSQLEEELAQHKRQEQVSSKQLADARAESALWQKKYDQLHAMVGRHVYTYTPSPRLATIPLLFVLAALTRLAQREKPVYHPTGYFDAAGAGIGGSGIVLKLLAANIILVAVLGEGARWMWLSFTAPRGEEKEEEEEF</sequence>
<dbReference type="GeneID" id="92004946"/>
<keyword evidence="2" id="KW-0812">Transmembrane</keyword>
<feature type="transmembrane region" description="Helical" evidence="2">
    <location>
        <begin position="86"/>
        <end position="103"/>
    </location>
</feature>
<feature type="compositionally biased region" description="Basic and acidic residues" evidence="1">
    <location>
        <begin position="20"/>
        <end position="29"/>
    </location>
</feature>
<name>A0ABR3CVJ7_9PEZI</name>
<feature type="transmembrane region" description="Helical" evidence="2">
    <location>
        <begin position="123"/>
        <end position="143"/>
    </location>
</feature>
<proteinExistence type="predicted"/>
<evidence type="ECO:0000256" key="1">
    <source>
        <dbReference type="SAM" id="MobiDB-lite"/>
    </source>
</evidence>
<keyword evidence="4" id="KW-1185">Reference proteome</keyword>
<reference evidence="3 4" key="1">
    <citation type="submission" date="2024-02" db="EMBL/GenBank/DDBJ databases">
        <title>De novo assembly and annotation of 12 fungi associated with fruit tree decline syndrome in Ontario, Canada.</title>
        <authorList>
            <person name="Sulman M."/>
            <person name="Ellouze W."/>
            <person name="Ilyukhin E."/>
        </authorList>
    </citation>
    <scope>NUCLEOTIDE SEQUENCE [LARGE SCALE GENOMIC DNA]</scope>
    <source>
        <strain evidence="3 4">FDS-637</strain>
    </source>
</reference>
<protein>
    <submittedName>
        <fullName evidence="3">Uncharacterized protein</fullName>
    </submittedName>
</protein>
<dbReference type="RefSeq" id="XP_066637647.1">
    <property type="nucleotide sequence ID" value="XM_066772368.1"/>
</dbReference>